<evidence type="ECO:0000256" key="7">
    <source>
        <dbReference type="ARBA" id="ARBA00022888"/>
    </source>
</evidence>
<dbReference type="PANTHER" id="PTHR11772:SF2">
    <property type="entry name" value="ASPARAGINE SYNTHETASE [GLUTAMINE-HYDROLYZING]"/>
    <property type="match status" value="1"/>
</dbReference>
<gene>
    <name evidence="16" type="ORF">Vbra_10492</name>
</gene>
<feature type="site" description="Important for beta-aspartyl-AMP intermediate formation" evidence="13">
    <location>
        <position position="362"/>
    </location>
</feature>
<dbReference type="NCBIfam" id="NF006949">
    <property type="entry name" value="PRK09431.1"/>
    <property type="match status" value="1"/>
</dbReference>
<dbReference type="Gene3D" id="3.60.20.10">
    <property type="entry name" value="Glutamine Phosphoribosylpyrophosphate, subunit 1, domain 1"/>
    <property type="match status" value="1"/>
</dbReference>
<evidence type="ECO:0000256" key="2">
    <source>
        <dbReference type="ARBA" id="ARBA00012737"/>
    </source>
</evidence>
<evidence type="ECO:0000256" key="14">
    <source>
        <dbReference type="SAM" id="MobiDB-lite"/>
    </source>
</evidence>
<protein>
    <recommendedName>
        <fullName evidence="2">asparagine synthase (glutamine-hydrolyzing)</fullName>
        <ecNumber evidence="2">6.3.5.4</ecNumber>
    </recommendedName>
</protein>
<keyword evidence="5 10" id="KW-0547">Nucleotide-binding</keyword>
<dbReference type="CDD" id="cd00712">
    <property type="entry name" value="AsnB"/>
    <property type="match status" value="1"/>
</dbReference>
<evidence type="ECO:0000256" key="5">
    <source>
        <dbReference type="ARBA" id="ARBA00022741"/>
    </source>
</evidence>
<proteinExistence type="predicted"/>
<dbReference type="GO" id="GO:0006529">
    <property type="term" value="P:asparagine biosynthetic process"/>
    <property type="evidence" value="ECO:0007669"/>
    <property type="project" value="UniProtKB-KW"/>
</dbReference>
<dbReference type="CDD" id="cd01991">
    <property type="entry name" value="Asn_synthase_B_C"/>
    <property type="match status" value="1"/>
</dbReference>
<dbReference type="SUPFAM" id="SSF56235">
    <property type="entry name" value="N-terminal nucleophile aminohydrolases (Ntn hydrolases)"/>
    <property type="match status" value="1"/>
</dbReference>
<dbReference type="GO" id="GO:0005524">
    <property type="term" value="F:ATP binding"/>
    <property type="evidence" value="ECO:0007669"/>
    <property type="project" value="UniProtKB-KW"/>
</dbReference>
<keyword evidence="4 11" id="KW-0028">Amino-acid biosynthesis</keyword>
<dbReference type="EC" id="6.3.5.4" evidence="2"/>
<dbReference type="NCBIfam" id="TIGR01536">
    <property type="entry name" value="asn_synth_AEB"/>
    <property type="match status" value="1"/>
</dbReference>
<evidence type="ECO:0000256" key="13">
    <source>
        <dbReference type="PIRSR" id="PIRSR001589-3"/>
    </source>
</evidence>
<evidence type="ECO:0000256" key="3">
    <source>
        <dbReference type="ARBA" id="ARBA00022598"/>
    </source>
</evidence>
<dbReference type="STRING" id="1169540.A0A0G4GYX5"/>
<evidence type="ECO:0000313" key="17">
    <source>
        <dbReference type="Proteomes" id="UP000041254"/>
    </source>
</evidence>
<feature type="region of interest" description="Disordered" evidence="14">
    <location>
        <begin position="578"/>
        <end position="607"/>
    </location>
</feature>
<keyword evidence="17" id="KW-1185">Reference proteome</keyword>
<dbReference type="PANTHER" id="PTHR11772">
    <property type="entry name" value="ASPARAGINE SYNTHETASE"/>
    <property type="match status" value="1"/>
</dbReference>
<dbReference type="EMBL" id="CDMY01000887">
    <property type="protein sequence ID" value="CEM36405.1"/>
    <property type="molecule type" value="Genomic_DNA"/>
</dbReference>
<comment type="catalytic activity">
    <reaction evidence="9">
        <text>L-aspartate + L-glutamine + ATP + H2O = L-asparagine + L-glutamate + AMP + diphosphate + H(+)</text>
        <dbReference type="Rhea" id="RHEA:12228"/>
        <dbReference type="ChEBI" id="CHEBI:15377"/>
        <dbReference type="ChEBI" id="CHEBI:15378"/>
        <dbReference type="ChEBI" id="CHEBI:29985"/>
        <dbReference type="ChEBI" id="CHEBI:29991"/>
        <dbReference type="ChEBI" id="CHEBI:30616"/>
        <dbReference type="ChEBI" id="CHEBI:33019"/>
        <dbReference type="ChEBI" id="CHEBI:58048"/>
        <dbReference type="ChEBI" id="CHEBI:58359"/>
        <dbReference type="ChEBI" id="CHEBI:456215"/>
        <dbReference type="EC" id="6.3.5.4"/>
    </reaction>
</comment>
<dbReference type="InterPro" id="IPR033738">
    <property type="entry name" value="AsnB_N"/>
</dbReference>
<feature type="domain" description="Glutamine amidotransferase type-2" evidence="15">
    <location>
        <begin position="2"/>
        <end position="193"/>
    </location>
</feature>
<dbReference type="OMA" id="GIVCAFD"/>
<evidence type="ECO:0000256" key="11">
    <source>
        <dbReference type="PIRSR" id="PIRSR001589-1"/>
    </source>
</evidence>
<dbReference type="OrthoDB" id="409189at2759"/>
<dbReference type="InterPro" id="IPR050795">
    <property type="entry name" value="Asn_Synthetase"/>
</dbReference>
<comment type="pathway">
    <text evidence="1">Amino-acid biosynthesis; L-asparagine biosynthesis; L-asparagine from L-aspartate (L-Gln route): step 1/1.</text>
</comment>
<evidence type="ECO:0000256" key="4">
    <source>
        <dbReference type="ARBA" id="ARBA00022605"/>
    </source>
</evidence>
<accession>A0A0G4GYX5</accession>
<evidence type="ECO:0000256" key="9">
    <source>
        <dbReference type="ARBA" id="ARBA00048741"/>
    </source>
</evidence>
<dbReference type="InterPro" id="IPR001962">
    <property type="entry name" value="Asn_synthase"/>
</dbReference>
<dbReference type="Proteomes" id="UP000041254">
    <property type="component" value="Unassembled WGS sequence"/>
</dbReference>
<dbReference type="PROSITE" id="PS51278">
    <property type="entry name" value="GATASE_TYPE_2"/>
    <property type="match status" value="1"/>
</dbReference>
<reference evidence="16 17" key="1">
    <citation type="submission" date="2014-11" db="EMBL/GenBank/DDBJ databases">
        <authorList>
            <person name="Zhu J."/>
            <person name="Qi W."/>
            <person name="Song R."/>
        </authorList>
    </citation>
    <scope>NUCLEOTIDE SEQUENCE [LARGE SCALE GENOMIC DNA]</scope>
</reference>
<feature type="binding site" evidence="12">
    <location>
        <begin position="360"/>
        <end position="361"/>
    </location>
    <ligand>
        <name>ATP</name>
        <dbReference type="ChEBI" id="CHEBI:30616"/>
    </ligand>
</feature>
<feature type="binding site" evidence="12">
    <location>
        <position position="241"/>
    </location>
    <ligand>
        <name>ATP</name>
        <dbReference type="ChEBI" id="CHEBI:30616"/>
    </ligand>
</feature>
<keyword evidence="6 10" id="KW-0067">ATP-binding</keyword>
<sequence length="607" mass="67810">MCGIFAILMSTMDESTLRARALELSKRIRHRGPDWSGIHVQSGKNGTLNAICHERLSIVDPFSGKQPLFDVTGKVCVSVNGEIYNHMELRKELDEETVSHFRTQSDCEPIAHLYKRFGESFVAKLDGMFAFIVSDAATGEFMAARDPLGICPLYIGHGPDGSVMFGSEMKVMWDACNHFEVFPPGHIYSSKLGGFKRWYHPSWFPEDSPIPTAPLDLDKLKDALEKAVEKRLMSDVPFGVLLSGGLDSSLVASIASRILDRQRAQQASSKEYQSKAWFPRLHSFSIGLPDSPDLAAAQKVADFLGTVHHGFTFELQEGLDSLKDVIYHLETYDVTTIRASTPMYFLARKIKSMGVKMVLSGEGADEVFGGYLYFHKAPNREELHRETQRKLKLLHMYDLLRANKSTQAWGLEARVPFLDKEFLEVAMHFDPQEKMCVPGKRIEKWPIRAAFAEGNYLPDDILWRQKEQFSDGVGYSWIDGLKDYAEKQISDHQFQGARFQFPYNTPQTKEAYLFRQIFHSFFPQHSATQTVPGGPSIACSTPAAILWDQSFSANADASGRAMLGVHLQSKEFDDAKKASATSAAADQTQKGQPMTNGTPAAAAAVHT</sequence>
<evidence type="ECO:0000259" key="15">
    <source>
        <dbReference type="PROSITE" id="PS51278"/>
    </source>
</evidence>
<evidence type="ECO:0000256" key="6">
    <source>
        <dbReference type="ARBA" id="ARBA00022840"/>
    </source>
</evidence>
<dbReference type="InterPro" id="IPR017932">
    <property type="entry name" value="GATase_2_dom"/>
</dbReference>
<dbReference type="VEuPathDB" id="CryptoDB:Vbra_10492"/>
<dbReference type="Pfam" id="PF13537">
    <property type="entry name" value="GATase_7"/>
    <property type="match status" value="1"/>
</dbReference>
<dbReference type="PIRSF" id="PIRSF001589">
    <property type="entry name" value="Asn_synthetase_glu-h"/>
    <property type="match status" value="1"/>
</dbReference>
<organism evidence="16 17">
    <name type="scientific">Vitrella brassicaformis (strain CCMP3155)</name>
    <dbReference type="NCBI Taxonomy" id="1169540"/>
    <lineage>
        <taxon>Eukaryota</taxon>
        <taxon>Sar</taxon>
        <taxon>Alveolata</taxon>
        <taxon>Colpodellida</taxon>
        <taxon>Vitrellaceae</taxon>
        <taxon>Vitrella</taxon>
    </lineage>
</organism>
<dbReference type="InParanoid" id="A0A0G4GYX5"/>
<keyword evidence="7 11" id="KW-0061">Asparagine biosynthesis</keyword>
<dbReference type="InterPro" id="IPR014729">
    <property type="entry name" value="Rossmann-like_a/b/a_fold"/>
</dbReference>
<dbReference type="GO" id="GO:0005829">
    <property type="term" value="C:cytosol"/>
    <property type="evidence" value="ECO:0007669"/>
    <property type="project" value="TreeGrafter"/>
</dbReference>
<keyword evidence="8 11" id="KW-0315">Glutamine amidotransferase</keyword>
<feature type="compositionally biased region" description="Low complexity" evidence="14">
    <location>
        <begin position="578"/>
        <end position="590"/>
    </location>
</feature>
<evidence type="ECO:0000256" key="8">
    <source>
        <dbReference type="ARBA" id="ARBA00022962"/>
    </source>
</evidence>
<keyword evidence="3" id="KW-0436">Ligase</keyword>
<dbReference type="SUPFAM" id="SSF52402">
    <property type="entry name" value="Adenine nucleotide alpha hydrolases-like"/>
    <property type="match status" value="1"/>
</dbReference>
<dbReference type="Pfam" id="PF00733">
    <property type="entry name" value="Asn_synthase"/>
    <property type="match status" value="1"/>
</dbReference>
<dbReference type="InterPro" id="IPR029055">
    <property type="entry name" value="Ntn_hydrolases_N"/>
</dbReference>
<evidence type="ECO:0000256" key="12">
    <source>
        <dbReference type="PIRSR" id="PIRSR001589-2"/>
    </source>
</evidence>
<feature type="binding site" evidence="12">
    <location>
        <position position="286"/>
    </location>
    <ligand>
        <name>ATP</name>
        <dbReference type="ChEBI" id="CHEBI:30616"/>
    </ligand>
</feature>
<evidence type="ECO:0000256" key="10">
    <source>
        <dbReference type="PIRNR" id="PIRNR001589"/>
    </source>
</evidence>
<dbReference type="AlphaFoldDB" id="A0A0G4GYX5"/>
<feature type="active site" description="For GATase activity" evidence="11">
    <location>
        <position position="2"/>
    </location>
</feature>
<dbReference type="InterPro" id="IPR006426">
    <property type="entry name" value="Asn_synth_AEB"/>
</dbReference>
<dbReference type="FunFam" id="3.40.50.620:FF:000031">
    <property type="entry name" value="Asparagine synthase B"/>
    <property type="match status" value="1"/>
</dbReference>
<feature type="binding site" evidence="12">
    <location>
        <position position="106"/>
    </location>
    <ligand>
        <name>L-glutamine</name>
        <dbReference type="ChEBI" id="CHEBI:58359"/>
    </ligand>
</feature>
<evidence type="ECO:0000256" key="1">
    <source>
        <dbReference type="ARBA" id="ARBA00005187"/>
    </source>
</evidence>
<name>A0A0G4GYX5_VITBC</name>
<dbReference type="Gene3D" id="3.40.50.620">
    <property type="entry name" value="HUPs"/>
    <property type="match status" value="1"/>
</dbReference>
<dbReference type="PhylomeDB" id="A0A0G4GYX5"/>
<dbReference type="GO" id="GO:0004066">
    <property type="term" value="F:asparagine synthase (glutamine-hydrolyzing) activity"/>
    <property type="evidence" value="ECO:0007669"/>
    <property type="project" value="UniProtKB-EC"/>
</dbReference>
<evidence type="ECO:0000313" key="16">
    <source>
        <dbReference type="EMBL" id="CEM36405.1"/>
    </source>
</evidence>
<dbReference type="FunCoup" id="A0A0G4GYX5">
    <property type="interactions" value="221"/>
</dbReference>